<dbReference type="InterPro" id="IPR011335">
    <property type="entry name" value="Restrct_endonuc-II-like"/>
</dbReference>
<feature type="non-terminal residue" evidence="2">
    <location>
        <position position="1"/>
    </location>
</feature>
<protein>
    <recommendedName>
        <fullName evidence="1">PD-(D/E)XK endonuclease-like domain-containing protein</fullName>
    </recommendedName>
</protein>
<sequence>AVAEHIDTKSIITFFESELGRIALGGENTVWREWPFTFALPAVARASSPWSTARPVPSEVEGMAVPLSTSDEMIIVQGIIDMLIQTPHGLVVIDFKTDNVTAEQVAERAKSYRRQLELYGRAASAILKEKLLAKWLYFLTLGCAVEV</sequence>
<organism evidence="2">
    <name type="scientific">marine sediment metagenome</name>
    <dbReference type="NCBI Taxonomy" id="412755"/>
    <lineage>
        <taxon>unclassified sequences</taxon>
        <taxon>metagenomes</taxon>
        <taxon>ecological metagenomes</taxon>
    </lineage>
</organism>
<dbReference type="Gene3D" id="3.90.320.10">
    <property type="match status" value="1"/>
</dbReference>
<evidence type="ECO:0000313" key="2">
    <source>
        <dbReference type="EMBL" id="GAG43837.1"/>
    </source>
</evidence>
<gene>
    <name evidence="2" type="ORF">S01H1_83263</name>
</gene>
<dbReference type="Pfam" id="PF12705">
    <property type="entry name" value="PDDEXK_1"/>
    <property type="match status" value="1"/>
</dbReference>
<evidence type="ECO:0000259" key="1">
    <source>
        <dbReference type="Pfam" id="PF12705"/>
    </source>
</evidence>
<name>X0Y956_9ZZZZ</name>
<dbReference type="EMBL" id="BARS01056572">
    <property type="protein sequence ID" value="GAG43837.1"/>
    <property type="molecule type" value="Genomic_DNA"/>
</dbReference>
<dbReference type="InterPro" id="IPR011604">
    <property type="entry name" value="PDDEXK-like_dom_sf"/>
</dbReference>
<reference evidence="2" key="1">
    <citation type="journal article" date="2014" name="Front. Microbiol.">
        <title>High frequency of phylogenetically diverse reductive dehalogenase-homologous genes in deep subseafloor sedimentary metagenomes.</title>
        <authorList>
            <person name="Kawai M."/>
            <person name="Futagami T."/>
            <person name="Toyoda A."/>
            <person name="Takaki Y."/>
            <person name="Nishi S."/>
            <person name="Hori S."/>
            <person name="Arai W."/>
            <person name="Tsubouchi T."/>
            <person name="Morono Y."/>
            <person name="Uchiyama I."/>
            <person name="Ito T."/>
            <person name="Fujiyama A."/>
            <person name="Inagaki F."/>
            <person name="Takami H."/>
        </authorList>
    </citation>
    <scope>NUCLEOTIDE SEQUENCE</scope>
    <source>
        <strain evidence="2">Expedition CK06-06</strain>
    </source>
</reference>
<dbReference type="AlphaFoldDB" id="X0Y956"/>
<feature type="domain" description="PD-(D/E)XK endonuclease-like" evidence="1">
    <location>
        <begin position="49"/>
        <end position="126"/>
    </location>
</feature>
<dbReference type="SUPFAM" id="SSF52980">
    <property type="entry name" value="Restriction endonuclease-like"/>
    <property type="match status" value="1"/>
</dbReference>
<dbReference type="InterPro" id="IPR038726">
    <property type="entry name" value="PDDEXK_AddAB-type"/>
</dbReference>
<accession>X0Y956</accession>
<proteinExistence type="predicted"/>
<comment type="caution">
    <text evidence="2">The sequence shown here is derived from an EMBL/GenBank/DDBJ whole genome shotgun (WGS) entry which is preliminary data.</text>
</comment>